<reference evidence="4" key="2">
    <citation type="submission" date="2007-04" db="EMBL/GenBank/DDBJ databases">
        <title>Complete genome sequence of the nitrogen-fixing bacterium Azorhizobium caulinodans ORS571.</title>
        <authorList>
            <person name="Lee K.B."/>
            <person name="Backer P.D."/>
            <person name="Aono T."/>
            <person name="Liu C.T."/>
            <person name="Suzuki S."/>
            <person name="Suzuki T."/>
            <person name="Kaneko T."/>
            <person name="Yamada M."/>
            <person name="Tabata S."/>
            <person name="Kupfer D.M."/>
            <person name="Najar F.Z."/>
            <person name="Wiley G.B."/>
            <person name="Roe B."/>
            <person name="Binnewies T."/>
            <person name="Ussery D."/>
            <person name="Vereecke D."/>
            <person name="Gevers D."/>
            <person name="Holsters M."/>
            <person name="Oyaizu H."/>
        </authorList>
    </citation>
    <scope>NUCLEOTIDE SEQUENCE [LARGE SCALE GENOMIC DNA]</scope>
    <source>
        <strain evidence="4">ATCC 43989 / DSM 5975 / JCM 20966 / LMG 6465 / NBRC 14845 / NCIMB 13405 / ORS 571</strain>
    </source>
</reference>
<reference evidence="3 4" key="3">
    <citation type="journal article" date="2008" name="BMC Genomics">
        <title>The genome of the versatile nitrogen fixer Azorhizobium caulinodans ORS571.</title>
        <authorList>
            <person name="Lee KB."/>
            <person name="Backer P.D."/>
            <person name="Aono T."/>
            <person name="Liu CT."/>
            <person name="Suzuki S."/>
            <person name="Suzuki T."/>
            <person name="Kaneko T."/>
            <person name="Yamada M."/>
            <person name="Tabata S."/>
            <person name="Kupfer D.M."/>
            <person name="Najar F.Z."/>
            <person name="Wiley G.B."/>
            <person name="Roe B."/>
            <person name="Binnewies T.T."/>
            <person name="Ussery D.W."/>
            <person name="D'Haeze W."/>
            <person name="Herder J.D."/>
            <person name="Gevers D."/>
            <person name="Vereecke D."/>
            <person name="Holsters M."/>
            <person name="Oyaizu H."/>
        </authorList>
    </citation>
    <scope>NUCLEOTIDE SEQUENCE [LARGE SCALE GENOMIC DNA]</scope>
    <source>
        <strain evidence="4">ATCC 43989 / DSM 5975 / JCM 20966 / LMG 6465 / NBRC 14845 / NCIMB 13405 / ORS 571</strain>
    </source>
</reference>
<feature type="region of interest" description="Disordered" evidence="1">
    <location>
        <begin position="59"/>
        <end position="90"/>
    </location>
</feature>
<reference evidence="3 4" key="6">
    <citation type="journal article" date="2011" name="Appl. Environ. Microbiol.">
        <title>Involvement of the azorhizobial chromosome partition gene (parA) in the onset of bacteroid differentiation during Sesbania rostrata stem nodule development.</title>
        <authorList>
            <person name="Liu CT."/>
            <person name="Lee KB."/>
            <person name="Wang YS."/>
            <person name="Peng MH."/>
            <person name="Lee KT."/>
            <person name="Suzuki S."/>
            <person name="Suzuki T."/>
            <person name="Oyaizu H."/>
        </authorList>
    </citation>
    <scope>NUCLEOTIDE SEQUENCE [LARGE SCALE GENOMIC DNA]</scope>
    <source>
        <strain evidence="4">ATCC 43989 / DSM 5975 / JCM 20966 / LMG 6465 / NBRC 14845 / NCIMB 13405 / ORS 571</strain>
    </source>
</reference>
<name>A8IPR4_AZOC5</name>
<dbReference type="KEGG" id="azc:AZC_0678"/>
<gene>
    <name evidence="3" type="ordered locus">AZC_0678</name>
</gene>
<reference evidence="3 4" key="4">
    <citation type="journal article" date="2009" name="Appl. Environ. Microbiol.">
        <title>Comparative genome-wide transcriptional profiling of Azorhizobium caulinodans ORS571 grown under free-living and symbiotic conditions.</title>
        <authorList>
            <person name="Tsukada S."/>
            <person name="Aono T."/>
            <person name="Akiba N."/>
            <person name="Lee KB."/>
            <person name="Liu CT."/>
            <person name="Toyazaki H."/>
            <person name="Oyaizu H."/>
        </authorList>
    </citation>
    <scope>NUCLEOTIDE SEQUENCE [LARGE SCALE GENOMIC DNA]</scope>
    <source>
        <strain evidence="4">ATCC 43989 / DSM 5975 / JCM 20966 / LMG 6465 / NBRC 14845 / NCIMB 13405 / ORS 571</strain>
    </source>
</reference>
<evidence type="ECO:0000256" key="2">
    <source>
        <dbReference type="SAM" id="SignalP"/>
    </source>
</evidence>
<reference evidence="3 4" key="5">
    <citation type="journal article" date="2010" name="Appl. Environ. Microbiol.">
        <title>phrR-like gene praR of Azorhizobium caulinodans ORS571 is essential for symbiosis with Sesbania rostrata and is involved in expression of reb genes.</title>
        <authorList>
            <person name="Akiba N."/>
            <person name="Aono T."/>
            <person name="Toyazaki H."/>
            <person name="Sato S."/>
            <person name="Oyaizu H."/>
        </authorList>
    </citation>
    <scope>NUCLEOTIDE SEQUENCE [LARGE SCALE GENOMIC DNA]</scope>
    <source>
        <strain evidence="4">ATCC 43989 / DSM 5975 / JCM 20966 / LMG 6465 / NBRC 14845 / NCIMB 13405 / ORS 571</strain>
    </source>
</reference>
<proteinExistence type="predicted"/>
<dbReference type="HOGENOM" id="CLU_2194923_0_0_5"/>
<accession>A8IPR4</accession>
<reference evidence="3 4" key="1">
    <citation type="journal article" date="2007" name="Appl. Environ. Microbiol.">
        <title>Rhizobial factors required for stem nodule maturation and maintenance in Sesbania rostrata-Azorhizobium caulinodans ORS571 symbiosis.</title>
        <authorList>
            <person name="Suzuki S."/>
            <person name="Aono T."/>
            <person name="Lee KB."/>
            <person name="Suzuki T."/>
            <person name="Liu CT."/>
            <person name="Miwa H."/>
            <person name="Wakao S."/>
            <person name="Iki T."/>
            <person name="Oyaizu H."/>
        </authorList>
    </citation>
    <scope>NUCLEOTIDE SEQUENCE [LARGE SCALE GENOMIC DNA]</scope>
    <source>
        <strain evidence="4">ATCC 43989 / DSM 5975 / JCM 20966 / LMG 6465 / NBRC 14845 / NCIMB 13405 / ORS 571</strain>
    </source>
</reference>
<evidence type="ECO:0000313" key="4">
    <source>
        <dbReference type="Proteomes" id="UP000000270"/>
    </source>
</evidence>
<feature type="signal peptide" evidence="2">
    <location>
        <begin position="1"/>
        <end position="23"/>
    </location>
</feature>
<protein>
    <submittedName>
        <fullName evidence="3">Uncharacterized protein</fullName>
    </submittedName>
</protein>
<sequence length="90" mass="9195">MFQRALLAVVTASIVMMSGPVAAERGCGSRGGPGYRGPDGRCVGWANIGRVCGSPPTTRCTAEAPAADADQAAAFSSTHPRKPKTPPDPQ</sequence>
<feature type="chain" id="PRO_5002721819" evidence="2">
    <location>
        <begin position="24"/>
        <end position="90"/>
    </location>
</feature>
<evidence type="ECO:0000256" key="1">
    <source>
        <dbReference type="SAM" id="MobiDB-lite"/>
    </source>
</evidence>
<dbReference type="AlphaFoldDB" id="A8IPR4"/>
<feature type="compositionally biased region" description="Low complexity" evidence="1">
    <location>
        <begin position="62"/>
        <end position="74"/>
    </location>
</feature>
<dbReference type="STRING" id="438753.AZC_0678"/>
<evidence type="ECO:0000313" key="3">
    <source>
        <dbReference type="EMBL" id="BAF86676.1"/>
    </source>
</evidence>
<keyword evidence="4" id="KW-1185">Reference proteome</keyword>
<organism evidence="3 4">
    <name type="scientific">Azorhizobium caulinodans (strain ATCC 43989 / DSM 5975 / JCM 20966 / LMG 6465 / NBRC 14845 / NCIMB 13405 / ORS 571)</name>
    <dbReference type="NCBI Taxonomy" id="438753"/>
    <lineage>
        <taxon>Bacteria</taxon>
        <taxon>Pseudomonadati</taxon>
        <taxon>Pseudomonadota</taxon>
        <taxon>Alphaproteobacteria</taxon>
        <taxon>Hyphomicrobiales</taxon>
        <taxon>Xanthobacteraceae</taxon>
        <taxon>Azorhizobium</taxon>
    </lineage>
</organism>
<dbReference type="Proteomes" id="UP000000270">
    <property type="component" value="Chromosome"/>
</dbReference>
<keyword evidence="2" id="KW-0732">Signal</keyword>
<dbReference type="RefSeq" id="WP_012169209.1">
    <property type="nucleotide sequence ID" value="NC_009937.1"/>
</dbReference>
<dbReference type="EMBL" id="AP009384">
    <property type="protein sequence ID" value="BAF86676.1"/>
    <property type="molecule type" value="Genomic_DNA"/>
</dbReference>